<keyword evidence="1" id="KW-0812">Transmembrane</keyword>
<comment type="caution">
    <text evidence="2">The sequence shown here is derived from an EMBL/GenBank/DDBJ whole genome shotgun (WGS) entry which is preliminary data.</text>
</comment>
<evidence type="ECO:0000313" key="3">
    <source>
        <dbReference type="Proteomes" id="UP001199106"/>
    </source>
</evidence>
<keyword evidence="3" id="KW-1185">Reference proteome</keyword>
<proteinExistence type="predicted"/>
<name>A0AAD4IDV8_9PLEO</name>
<dbReference type="EMBL" id="JAANER010000003">
    <property type="protein sequence ID" value="KAG9192941.1"/>
    <property type="molecule type" value="Genomic_DNA"/>
</dbReference>
<evidence type="ECO:0000313" key="2">
    <source>
        <dbReference type="EMBL" id="KAG9192941.1"/>
    </source>
</evidence>
<gene>
    <name evidence="2" type="ORF">G6011_11675</name>
</gene>
<keyword evidence="1" id="KW-1133">Transmembrane helix</keyword>
<evidence type="ECO:0000256" key="1">
    <source>
        <dbReference type="SAM" id="Phobius"/>
    </source>
</evidence>
<dbReference type="AlphaFoldDB" id="A0AAD4IDV8"/>
<reference evidence="2" key="1">
    <citation type="submission" date="2021-07" db="EMBL/GenBank/DDBJ databases">
        <title>Genome Resource of American Ginseng Black Spot Pathogen Alternaria panax.</title>
        <authorList>
            <person name="Qiu C."/>
            <person name="Wang W."/>
            <person name="Liu Z."/>
        </authorList>
    </citation>
    <scope>NUCLEOTIDE SEQUENCE</scope>
    <source>
        <strain evidence="2">BNCC115425</strain>
    </source>
</reference>
<protein>
    <submittedName>
        <fullName evidence="2">Uncharacterized protein</fullName>
    </submittedName>
</protein>
<keyword evidence="1" id="KW-0472">Membrane</keyword>
<organism evidence="2 3">
    <name type="scientific">Alternaria panax</name>
    <dbReference type="NCBI Taxonomy" id="48097"/>
    <lineage>
        <taxon>Eukaryota</taxon>
        <taxon>Fungi</taxon>
        <taxon>Dikarya</taxon>
        <taxon>Ascomycota</taxon>
        <taxon>Pezizomycotina</taxon>
        <taxon>Dothideomycetes</taxon>
        <taxon>Pleosporomycetidae</taxon>
        <taxon>Pleosporales</taxon>
        <taxon>Pleosporineae</taxon>
        <taxon>Pleosporaceae</taxon>
        <taxon>Alternaria</taxon>
        <taxon>Alternaria sect. Panax</taxon>
    </lineage>
</organism>
<dbReference type="Proteomes" id="UP001199106">
    <property type="component" value="Unassembled WGS sequence"/>
</dbReference>
<feature type="transmembrane region" description="Helical" evidence="1">
    <location>
        <begin position="189"/>
        <end position="216"/>
    </location>
</feature>
<accession>A0AAD4IDV8</accession>
<sequence>MYLNKITTADEIEDGIELAELSGSSTASQRVITDATLPTPVLPPPAYTRSPAPNYHLLNIRTTPSSTNNPASIPDEKKTWLSYVSQHVPIESFAGVSVPIITLMSNQASLRTASPCLLLPLLQMSNLNNSTPTQPVNFDTTLPTHHVPSHNSHSPIDNAAQTTPSRAAAFPPKSDNQTLYTYIVANFNVITIFIATVTLLTTGAGIIVAIGLAIMYKG</sequence>